<evidence type="ECO:0000313" key="5">
    <source>
        <dbReference type="EMBL" id="RVW58093.1"/>
    </source>
</evidence>
<dbReference type="EMBL" id="QGNW01000983">
    <property type="protein sequence ID" value="RVW58093.1"/>
    <property type="molecule type" value="Genomic_DNA"/>
</dbReference>
<comment type="catalytic activity">
    <reaction evidence="1">
        <text>Hydrolysis of terminal non-reducing beta-D-galactose residues in beta-D-galactosides.</text>
        <dbReference type="EC" id="3.2.1.23"/>
    </reaction>
</comment>
<evidence type="ECO:0000259" key="4">
    <source>
        <dbReference type="Pfam" id="PF01301"/>
    </source>
</evidence>
<dbReference type="Pfam" id="PF01301">
    <property type="entry name" value="Glyco_hydro_35"/>
    <property type="match status" value="1"/>
</dbReference>
<sequence length="104" mass="11845">MRFKTFGALDPHGPREDIVFSVARFFWKVNYYMDHGGTNFGRTSSGPFITTTYDYNAPIDEYGELSTILALSLARLPKCGHLKELRRAIKSCEHVLLYGEPINL</sequence>
<name>A0A438FDR4_VITVI</name>
<dbReference type="InterPro" id="IPR031330">
    <property type="entry name" value="Gly_Hdrlase_35_cat"/>
</dbReference>
<dbReference type="EC" id="3.2.1.23" evidence="3"/>
<comment type="similarity">
    <text evidence="2">Belongs to the glycosyl hydrolase 35 family.</text>
</comment>
<dbReference type="InterPro" id="IPR001944">
    <property type="entry name" value="Glycoside_Hdrlase_35"/>
</dbReference>
<dbReference type="GO" id="GO:0004565">
    <property type="term" value="F:beta-galactosidase activity"/>
    <property type="evidence" value="ECO:0007669"/>
    <property type="project" value="UniProtKB-EC"/>
</dbReference>
<organism evidence="5 6">
    <name type="scientific">Vitis vinifera</name>
    <name type="common">Grape</name>
    <dbReference type="NCBI Taxonomy" id="29760"/>
    <lineage>
        <taxon>Eukaryota</taxon>
        <taxon>Viridiplantae</taxon>
        <taxon>Streptophyta</taxon>
        <taxon>Embryophyta</taxon>
        <taxon>Tracheophyta</taxon>
        <taxon>Spermatophyta</taxon>
        <taxon>Magnoliopsida</taxon>
        <taxon>eudicotyledons</taxon>
        <taxon>Gunneridae</taxon>
        <taxon>Pentapetalae</taxon>
        <taxon>rosids</taxon>
        <taxon>Vitales</taxon>
        <taxon>Vitaceae</taxon>
        <taxon>Viteae</taxon>
        <taxon>Vitis</taxon>
    </lineage>
</organism>
<dbReference type="AlphaFoldDB" id="A0A438FDR4"/>
<dbReference type="Gene3D" id="3.20.20.80">
    <property type="entry name" value="Glycosidases"/>
    <property type="match status" value="1"/>
</dbReference>
<feature type="domain" description="Glycoside hydrolase 35 catalytic" evidence="4">
    <location>
        <begin position="3"/>
        <end position="66"/>
    </location>
</feature>
<comment type="caution">
    <text evidence="5">The sequence shown here is derived from an EMBL/GenBank/DDBJ whole genome shotgun (WGS) entry which is preliminary data.</text>
</comment>
<accession>A0A438FDR4</accession>
<evidence type="ECO:0000256" key="1">
    <source>
        <dbReference type="ARBA" id="ARBA00001412"/>
    </source>
</evidence>
<dbReference type="PANTHER" id="PTHR23421">
    <property type="entry name" value="BETA-GALACTOSIDASE RELATED"/>
    <property type="match status" value="1"/>
</dbReference>
<evidence type="ECO:0000256" key="2">
    <source>
        <dbReference type="ARBA" id="ARBA00009809"/>
    </source>
</evidence>
<dbReference type="SUPFAM" id="SSF51445">
    <property type="entry name" value="(Trans)glycosidases"/>
    <property type="match status" value="1"/>
</dbReference>
<dbReference type="GO" id="GO:0005975">
    <property type="term" value="P:carbohydrate metabolic process"/>
    <property type="evidence" value="ECO:0007669"/>
    <property type="project" value="InterPro"/>
</dbReference>
<evidence type="ECO:0000313" key="6">
    <source>
        <dbReference type="Proteomes" id="UP000288805"/>
    </source>
</evidence>
<evidence type="ECO:0000256" key="3">
    <source>
        <dbReference type="ARBA" id="ARBA00012756"/>
    </source>
</evidence>
<dbReference type="Proteomes" id="UP000288805">
    <property type="component" value="Unassembled WGS sequence"/>
</dbReference>
<proteinExistence type="inferred from homology"/>
<reference evidence="5 6" key="1">
    <citation type="journal article" date="2018" name="PLoS Genet.">
        <title>Population sequencing reveals clonal diversity and ancestral inbreeding in the grapevine cultivar Chardonnay.</title>
        <authorList>
            <person name="Roach M.J."/>
            <person name="Johnson D.L."/>
            <person name="Bohlmann J."/>
            <person name="van Vuuren H.J."/>
            <person name="Jones S.J."/>
            <person name="Pretorius I.S."/>
            <person name="Schmidt S.A."/>
            <person name="Borneman A.R."/>
        </authorList>
    </citation>
    <scope>NUCLEOTIDE SEQUENCE [LARGE SCALE GENOMIC DNA]</scope>
    <source>
        <strain evidence="6">cv. Chardonnay</strain>
        <tissue evidence="5">Leaf</tissue>
    </source>
</reference>
<protein>
    <recommendedName>
        <fullName evidence="3">beta-galactosidase</fullName>
        <ecNumber evidence="3">3.2.1.23</ecNumber>
    </recommendedName>
</protein>
<dbReference type="InterPro" id="IPR017853">
    <property type="entry name" value="GH"/>
</dbReference>
<dbReference type="PRINTS" id="PR00742">
    <property type="entry name" value="GLHYDRLASE35"/>
</dbReference>
<gene>
    <name evidence="5" type="primary">Os01g0875500_0</name>
    <name evidence="5" type="ORF">CK203_116193</name>
</gene>